<evidence type="ECO:0000256" key="1">
    <source>
        <dbReference type="ARBA" id="ARBA00004141"/>
    </source>
</evidence>
<feature type="transmembrane region" description="Helical" evidence="5">
    <location>
        <begin position="152"/>
        <end position="172"/>
    </location>
</feature>
<accession>A0ABV3KIS5</accession>
<dbReference type="Proteomes" id="UP001553148">
    <property type="component" value="Unassembled WGS sequence"/>
</dbReference>
<feature type="transmembrane region" description="Helical" evidence="5">
    <location>
        <begin position="127"/>
        <end position="145"/>
    </location>
</feature>
<name>A0ABV3KIS5_STRGS</name>
<dbReference type="Gene3D" id="1.10.357.140">
    <property type="entry name" value="UbiA prenyltransferase"/>
    <property type="match status" value="1"/>
</dbReference>
<comment type="caution">
    <text evidence="6">The sequence shown here is derived from an EMBL/GenBank/DDBJ whole genome shotgun (WGS) entry which is preliminary data.</text>
</comment>
<sequence>MAEITNGIRIPKAQPHFIFRYARLSLIEARPTVQIVFLLRYALGAAFSTRQHGASPAQLAAGTLAWWLAVIAAYLINGVMDVKEDRANGSVRPIARGDLPERPAAFITAGTALGALALAQFVPGLTLWIAAFLLLGWIYSAPPFPAKRWSTACALVVFGLGWTSFAGGAATAGGELDTAGLVFATVMSAWMAMVGSVVKDLSDVDGDATGGRRTVAVRYGARPARALGAAGALSVGTAAVLAALLWAPSILVAMVPVAVGAVCVVTQIVRTARVDNADKRTRRSAYRAFMRTQYTANLVMVAVLLLDRWPA</sequence>
<feature type="transmembrane region" description="Helical" evidence="5">
    <location>
        <begin position="178"/>
        <end position="198"/>
    </location>
</feature>
<dbReference type="Gene3D" id="1.20.120.1780">
    <property type="entry name" value="UbiA prenyltransferase"/>
    <property type="match status" value="1"/>
</dbReference>
<dbReference type="InterPro" id="IPR050475">
    <property type="entry name" value="Prenyltransferase_related"/>
</dbReference>
<evidence type="ECO:0000256" key="2">
    <source>
        <dbReference type="ARBA" id="ARBA00022692"/>
    </source>
</evidence>
<proteinExistence type="predicted"/>
<comment type="subcellular location">
    <subcellularLocation>
        <location evidence="1">Membrane</location>
        <topology evidence="1">Multi-pass membrane protein</topology>
    </subcellularLocation>
</comment>
<organism evidence="6 7">
    <name type="scientific">Streptomyces griseosporeus</name>
    <dbReference type="NCBI Taxonomy" id="1910"/>
    <lineage>
        <taxon>Bacteria</taxon>
        <taxon>Bacillati</taxon>
        <taxon>Actinomycetota</taxon>
        <taxon>Actinomycetes</taxon>
        <taxon>Kitasatosporales</taxon>
        <taxon>Streptomycetaceae</taxon>
        <taxon>Streptomyces</taxon>
    </lineage>
</organism>
<dbReference type="PANTHER" id="PTHR42723:SF1">
    <property type="entry name" value="CHLOROPHYLL SYNTHASE, CHLOROPLASTIC"/>
    <property type="match status" value="1"/>
</dbReference>
<evidence type="ECO:0000256" key="4">
    <source>
        <dbReference type="ARBA" id="ARBA00023136"/>
    </source>
</evidence>
<dbReference type="PANTHER" id="PTHR42723">
    <property type="entry name" value="CHLOROPHYLL SYNTHASE"/>
    <property type="match status" value="1"/>
</dbReference>
<evidence type="ECO:0000256" key="5">
    <source>
        <dbReference type="SAM" id="Phobius"/>
    </source>
</evidence>
<keyword evidence="3 5" id="KW-1133">Transmembrane helix</keyword>
<keyword evidence="2 5" id="KW-0812">Transmembrane</keyword>
<dbReference type="RefSeq" id="WP_162655554.1">
    <property type="nucleotide sequence ID" value="NZ_JBFAUJ010000002.1"/>
</dbReference>
<dbReference type="Pfam" id="PF01040">
    <property type="entry name" value="UbiA"/>
    <property type="match status" value="1"/>
</dbReference>
<dbReference type="CDD" id="cd13956">
    <property type="entry name" value="PT_UbiA"/>
    <property type="match status" value="1"/>
</dbReference>
<feature type="transmembrane region" description="Helical" evidence="5">
    <location>
        <begin position="289"/>
        <end position="306"/>
    </location>
</feature>
<feature type="transmembrane region" description="Helical" evidence="5">
    <location>
        <begin position="250"/>
        <end position="269"/>
    </location>
</feature>
<keyword evidence="4 5" id="KW-0472">Membrane</keyword>
<protein>
    <submittedName>
        <fullName evidence="6">UbiA family prenyltransferase</fullName>
    </submittedName>
</protein>
<evidence type="ECO:0000256" key="3">
    <source>
        <dbReference type="ARBA" id="ARBA00022989"/>
    </source>
</evidence>
<gene>
    <name evidence="6" type="ORF">AB0470_06050</name>
</gene>
<feature type="transmembrane region" description="Helical" evidence="5">
    <location>
        <begin position="226"/>
        <end position="244"/>
    </location>
</feature>
<dbReference type="EMBL" id="JBFAUJ010000002">
    <property type="protein sequence ID" value="MEV8459096.1"/>
    <property type="molecule type" value="Genomic_DNA"/>
</dbReference>
<keyword evidence="7" id="KW-1185">Reference proteome</keyword>
<evidence type="ECO:0000313" key="6">
    <source>
        <dbReference type="EMBL" id="MEV8459096.1"/>
    </source>
</evidence>
<dbReference type="InterPro" id="IPR044878">
    <property type="entry name" value="UbiA_sf"/>
</dbReference>
<evidence type="ECO:0000313" key="7">
    <source>
        <dbReference type="Proteomes" id="UP001553148"/>
    </source>
</evidence>
<feature type="transmembrane region" description="Helical" evidence="5">
    <location>
        <begin position="64"/>
        <end position="82"/>
    </location>
</feature>
<dbReference type="InterPro" id="IPR000537">
    <property type="entry name" value="UbiA_prenyltransferase"/>
</dbReference>
<reference evidence="6 7" key="1">
    <citation type="submission" date="2024-06" db="EMBL/GenBank/DDBJ databases">
        <title>The Natural Products Discovery Center: Release of the First 8490 Sequenced Strains for Exploring Actinobacteria Biosynthetic Diversity.</title>
        <authorList>
            <person name="Kalkreuter E."/>
            <person name="Kautsar S.A."/>
            <person name="Yang D."/>
            <person name="Bader C.D."/>
            <person name="Teijaro C.N."/>
            <person name="Fluegel L."/>
            <person name="Davis C.M."/>
            <person name="Simpson J.R."/>
            <person name="Lauterbach L."/>
            <person name="Steele A.D."/>
            <person name="Gui C."/>
            <person name="Meng S."/>
            <person name="Li G."/>
            <person name="Viehrig K."/>
            <person name="Ye F."/>
            <person name="Su P."/>
            <person name="Kiefer A.F."/>
            <person name="Nichols A."/>
            <person name="Cepeda A.J."/>
            <person name="Yan W."/>
            <person name="Fan B."/>
            <person name="Jiang Y."/>
            <person name="Adhikari A."/>
            <person name="Zheng C.-J."/>
            <person name="Schuster L."/>
            <person name="Cowan T.M."/>
            <person name="Smanski M.J."/>
            <person name="Chevrette M.G."/>
            <person name="De Carvalho L.P.S."/>
            <person name="Shen B."/>
        </authorList>
    </citation>
    <scope>NUCLEOTIDE SEQUENCE [LARGE SCALE GENOMIC DNA]</scope>
    <source>
        <strain evidence="6 7">NPDC052360</strain>
    </source>
</reference>